<evidence type="ECO:0000256" key="2">
    <source>
        <dbReference type="ARBA" id="ARBA00005879"/>
    </source>
</evidence>
<evidence type="ECO:0000256" key="14">
    <source>
        <dbReference type="PIRSR" id="PIRSR036426-1"/>
    </source>
</evidence>
<evidence type="ECO:0000256" key="10">
    <source>
        <dbReference type="ARBA" id="ARBA00023244"/>
    </source>
</evidence>
<dbReference type="PANTHER" id="PTHR45790">
    <property type="entry name" value="SIROHEME SYNTHASE-RELATED"/>
    <property type="match status" value="1"/>
</dbReference>
<dbReference type="InterPro" id="IPR000878">
    <property type="entry name" value="4pyrrol_Mease"/>
</dbReference>
<comment type="similarity">
    <text evidence="2">Belongs to the precorrin methyltransferase family.</text>
</comment>
<dbReference type="AlphaFoldDB" id="A0A2T1HRC3"/>
<accession>A0A2T1HRC3</accession>
<feature type="active site" description="Proton donor" evidence="14">
    <location>
        <position position="293"/>
    </location>
</feature>
<dbReference type="Gene3D" id="3.40.1010.10">
    <property type="entry name" value="Cobalt-precorrin-4 Transmethylase, Domain 1"/>
    <property type="match status" value="1"/>
</dbReference>
<dbReference type="SUPFAM" id="SSF53790">
    <property type="entry name" value="Tetrapyrrole methylase"/>
    <property type="match status" value="1"/>
</dbReference>
<evidence type="ECO:0000259" key="15">
    <source>
        <dbReference type="Pfam" id="PF00590"/>
    </source>
</evidence>
<dbReference type="PROSITE" id="PS00839">
    <property type="entry name" value="SUMT_1"/>
    <property type="match status" value="1"/>
</dbReference>
<comment type="pathway">
    <text evidence="12">Porphyrin-containing compound metabolism; siroheme biosynthesis; precorrin-2 from uroporphyrinogen III: step 1/1.</text>
</comment>
<evidence type="ECO:0000256" key="5">
    <source>
        <dbReference type="ARBA" id="ARBA00022679"/>
    </source>
</evidence>
<dbReference type="GO" id="GO:0009236">
    <property type="term" value="P:cobalamin biosynthetic process"/>
    <property type="evidence" value="ECO:0007669"/>
    <property type="project" value="UniProtKB-KW"/>
</dbReference>
<protein>
    <submittedName>
        <fullName evidence="16">Uroporphyrinogen-III C-methyltransferase</fullName>
    </submittedName>
</protein>
<keyword evidence="10" id="KW-0627">Porphyrin biosynthesis</keyword>
<evidence type="ECO:0000256" key="13">
    <source>
        <dbReference type="ARBA" id="ARBA00047561"/>
    </source>
</evidence>
<keyword evidence="9" id="KW-0456">Lyase</keyword>
<comment type="catalytic activity">
    <reaction evidence="13">
        <text>precorrin-2 + NAD(+) = sirohydrochlorin + NADH + 2 H(+)</text>
        <dbReference type="Rhea" id="RHEA:15613"/>
        <dbReference type="ChEBI" id="CHEBI:15378"/>
        <dbReference type="ChEBI" id="CHEBI:57540"/>
        <dbReference type="ChEBI" id="CHEBI:57945"/>
        <dbReference type="ChEBI" id="CHEBI:58351"/>
        <dbReference type="ChEBI" id="CHEBI:58827"/>
        <dbReference type="EC" id="1.3.1.76"/>
    </reaction>
</comment>
<evidence type="ECO:0000256" key="9">
    <source>
        <dbReference type="ARBA" id="ARBA00023239"/>
    </source>
</evidence>
<dbReference type="NCBIfam" id="NF004790">
    <property type="entry name" value="PRK06136.1"/>
    <property type="match status" value="1"/>
</dbReference>
<dbReference type="Proteomes" id="UP000239772">
    <property type="component" value="Unassembled WGS sequence"/>
</dbReference>
<dbReference type="NCBIfam" id="TIGR01470">
    <property type="entry name" value="cysG_Nterm"/>
    <property type="match status" value="1"/>
</dbReference>
<dbReference type="GO" id="GO:0019354">
    <property type="term" value="P:siroheme biosynthetic process"/>
    <property type="evidence" value="ECO:0007669"/>
    <property type="project" value="UniProtKB-UniPathway"/>
</dbReference>
<evidence type="ECO:0000256" key="6">
    <source>
        <dbReference type="ARBA" id="ARBA00022691"/>
    </source>
</evidence>
<comment type="pathway">
    <text evidence="1">Porphyrin-containing compound metabolism; siroheme biosynthesis; sirohydrochlorin from precorrin-2: step 1/1.</text>
</comment>
<dbReference type="FunFam" id="3.40.1010.10:FF:000001">
    <property type="entry name" value="Siroheme synthase"/>
    <property type="match status" value="1"/>
</dbReference>
<keyword evidence="3" id="KW-0169">Cobalamin biosynthesis</keyword>
<dbReference type="InterPro" id="IPR035996">
    <property type="entry name" value="4pyrrol_Methylase_sf"/>
</dbReference>
<name>A0A2T1HRC3_9HYPH</name>
<dbReference type="GO" id="GO:0004851">
    <property type="term" value="F:uroporphyrin-III C-methyltransferase activity"/>
    <property type="evidence" value="ECO:0007669"/>
    <property type="project" value="InterPro"/>
</dbReference>
<dbReference type="PIRSF" id="PIRSF036426">
    <property type="entry name" value="Sirohaem_synth"/>
    <property type="match status" value="1"/>
</dbReference>
<evidence type="ECO:0000313" key="17">
    <source>
        <dbReference type="Proteomes" id="UP000239772"/>
    </source>
</evidence>
<dbReference type="InterPro" id="IPR014776">
    <property type="entry name" value="4pyrrole_Mease_sub2"/>
</dbReference>
<gene>
    <name evidence="16" type="primary">cobA</name>
    <name evidence="16" type="ORF">SLNSH_14550</name>
</gene>
<dbReference type="Gene3D" id="3.40.50.720">
    <property type="entry name" value="NAD(P)-binding Rossmann-like Domain"/>
    <property type="match status" value="1"/>
</dbReference>
<organism evidence="16 17">
    <name type="scientific">Alsobacter soli</name>
    <dbReference type="NCBI Taxonomy" id="2109933"/>
    <lineage>
        <taxon>Bacteria</taxon>
        <taxon>Pseudomonadati</taxon>
        <taxon>Pseudomonadota</taxon>
        <taxon>Alphaproteobacteria</taxon>
        <taxon>Hyphomicrobiales</taxon>
        <taxon>Alsobacteraceae</taxon>
        <taxon>Alsobacter</taxon>
    </lineage>
</organism>
<keyword evidence="4 16" id="KW-0489">Methyltransferase</keyword>
<keyword evidence="17" id="KW-1185">Reference proteome</keyword>
<dbReference type="PANTHER" id="PTHR45790:SF3">
    <property type="entry name" value="S-ADENOSYL-L-METHIONINE-DEPENDENT UROPORPHYRINOGEN III METHYLTRANSFERASE, CHLOROPLASTIC"/>
    <property type="match status" value="1"/>
</dbReference>
<keyword evidence="8" id="KW-0520">NAD</keyword>
<dbReference type="Pfam" id="PF00590">
    <property type="entry name" value="TP_methylase"/>
    <property type="match status" value="1"/>
</dbReference>
<dbReference type="GO" id="GO:0043115">
    <property type="term" value="F:precorrin-2 dehydrogenase activity"/>
    <property type="evidence" value="ECO:0007669"/>
    <property type="project" value="UniProtKB-EC"/>
</dbReference>
<dbReference type="RefSeq" id="WP_106337740.1">
    <property type="nucleotide sequence ID" value="NZ_PVZS01000015.1"/>
</dbReference>
<dbReference type="Pfam" id="PF13241">
    <property type="entry name" value="NAD_binding_7"/>
    <property type="match status" value="1"/>
</dbReference>
<dbReference type="InterPro" id="IPR006367">
    <property type="entry name" value="Sirohaem_synthase_N"/>
</dbReference>
<reference evidence="17" key="1">
    <citation type="submission" date="2018-03" db="EMBL/GenBank/DDBJ databases">
        <authorList>
            <person name="Sun L."/>
            <person name="Liu H."/>
            <person name="Chen W."/>
            <person name="Huang K."/>
            <person name="Liu W."/>
            <person name="Gao X."/>
        </authorList>
    </citation>
    <scope>NUCLEOTIDE SEQUENCE [LARGE SCALE GENOMIC DNA]</scope>
    <source>
        <strain evidence="17">SH9</strain>
    </source>
</reference>
<dbReference type="SUPFAM" id="SSF51735">
    <property type="entry name" value="NAD(P)-binding Rossmann-fold domains"/>
    <property type="match status" value="1"/>
</dbReference>
<dbReference type="EMBL" id="PVZS01000015">
    <property type="protein sequence ID" value="PSC04214.1"/>
    <property type="molecule type" value="Genomic_DNA"/>
</dbReference>
<dbReference type="Gene3D" id="3.30.160.110">
    <property type="entry name" value="Siroheme synthase, domain 2"/>
    <property type="match status" value="1"/>
</dbReference>
<sequence length="483" mass="51075">MTARPRRPTLTSPARIGPLAALPLFHKLEGRRIVLAGGGDGAAWKAELLAAAGAHVEVHADVIGDAMQDVADRDHPGKVELSGRPWSPEDLRGAALAIADVEGDAEAEAFRRAAQAARVPVNIVDKPAFCDFQFGSIVNRSPLVIGISTDGAAPVFGQAIRARIEALLPNGLKAWAEAAKAWRPFVQERELPFRMRRGFWERFTDRALAKPDAVPTDADRDDLLAALERIEQEGQSPVGSAVFVGAGPGDPELLTLKAVRALQSADVVLFDDLVDPRILDLARREAERIGVGKRGHRPSCKQDEITDLIVRLGLAGKRVVRLKGGDPAVFGRLTEELEACHAAGVPTEVVPGITAAFGAAAAMGVSLTERSAARRLQFVTAHSQDGSLPQDLDWKALADPRAATVVYMGVRTAPALVERLLAEGLPPSFPALLVERATTEQQAVRACSIADLPAAIATDPPSGPCLIILGAPAAQYVALASAG</sequence>
<dbReference type="GO" id="GO:0051287">
    <property type="term" value="F:NAD binding"/>
    <property type="evidence" value="ECO:0007669"/>
    <property type="project" value="InterPro"/>
</dbReference>
<dbReference type="NCBIfam" id="TIGR01469">
    <property type="entry name" value="cobA_cysG_Cterm"/>
    <property type="match status" value="1"/>
</dbReference>
<dbReference type="NCBIfam" id="NF007922">
    <property type="entry name" value="PRK10637.1"/>
    <property type="match status" value="1"/>
</dbReference>
<evidence type="ECO:0000256" key="8">
    <source>
        <dbReference type="ARBA" id="ARBA00023027"/>
    </source>
</evidence>
<evidence type="ECO:0000256" key="3">
    <source>
        <dbReference type="ARBA" id="ARBA00022573"/>
    </source>
</evidence>
<dbReference type="GO" id="GO:0051266">
    <property type="term" value="F:sirohydrochlorin ferrochelatase activity"/>
    <property type="evidence" value="ECO:0007669"/>
    <property type="project" value="InterPro"/>
</dbReference>
<dbReference type="InterPro" id="IPR014777">
    <property type="entry name" value="4pyrrole_Mease_sub1"/>
</dbReference>
<dbReference type="InterPro" id="IPR006366">
    <property type="entry name" value="CobA/CysG_C"/>
</dbReference>
<evidence type="ECO:0000313" key="16">
    <source>
        <dbReference type="EMBL" id="PSC04214.1"/>
    </source>
</evidence>
<keyword evidence="5 16" id="KW-0808">Transferase</keyword>
<dbReference type="GO" id="GO:0032259">
    <property type="term" value="P:methylation"/>
    <property type="evidence" value="ECO:0007669"/>
    <property type="project" value="UniProtKB-KW"/>
</dbReference>
<dbReference type="OrthoDB" id="9815856at2"/>
<proteinExistence type="inferred from homology"/>
<evidence type="ECO:0000256" key="11">
    <source>
        <dbReference type="ARBA" id="ARBA00023268"/>
    </source>
</evidence>
<feature type="domain" description="Tetrapyrrole methylase" evidence="15">
    <location>
        <begin position="242"/>
        <end position="452"/>
    </location>
</feature>
<keyword evidence="11" id="KW-0511">Multifunctional enzyme</keyword>
<keyword evidence="6" id="KW-0949">S-adenosyl-L-methionine</keyword>
<feature type="active site" description="Proton acceptor" evidence="14">
    <location>
        <position position="271"/>
    </location>
</feature>
<dbReference type="InterPro" id="IPR003043">
    <property type="entry name" value="Uropor_MeTrfase_CS"/>
</dbReference>
<dbReference type="InterPro" id="IPR050161">
    <property type="entry name" value="Siro_Cobalamin_biosynth"/>
</dbReference>
<evidence type="ECO:0000256" key="4">
    <source>
        <dbReference type="ARBA" id="ARBA00022603"/>
    </source>
</evidence>
<dbReference type="InterPro" id="IPR036291">
    <property type="entry name" value="NAD(P)-bd_dom_sf"/>
</dbReference>
<evidence type="ECO:0000256" key="12">
    <source>
        <dbReference type="ARBA" id="ARBA00025705"/>
    </source>
</evidence>
<evidence type="ECO:0000256" key="1">
    <source>
        <dbReference type="ARBA" id="ARBA00005010"/>
    </source>
</evidence>
<evidence type="ECO:0000256" key="7">
    <source>
        <dbReference type="ARBA" id="ARBA00023002"/>
    </source>
</evidence>
<dbReference type="InterPro" id="IPR012409">
    <property type="entry name" value="Sirohaem_synth"/>
</dbReference>
<comment type="caution">
    <text evidence="16">The sequence shown here is derived from an EMBL/GenBank/DDBJ whole genome shotgun (WGS) entry which is preliminary data.</text>
</comment>
<dbReference type="UniPathway" id="UPA00262">
    <property type="reaction ID" value="UER00211"/>
</dbReference>
<dbReference type="SUPFAM" id="SSF75615">
    <property type="entry name" value="Siroheme synthase middle domains-like"/>
    <property type="match status" value="1"/>
</dbReference>
<dbReference type="Gene3D" id="3.30.950.10">
    <property type="entry name" value="Methyltransferase, Cobalt-precorrin-4 Transmethylase, Domain 2"/>
    <property type="match status" value="1"/>
</dbReference>
<keyword evidence="7" id="KW-0560">Oxidoreductase</keyword>
<dbReference type="CDD" id="cd11642">
    <property type="entry name" value="SUMT"/>
    <property type="match status" value="1"/>
</dbReference>